<dbReference type="GO" id="GO:0000930">
    <property type="term" value="C:gamma-tubulin complex"/>
    <property type="evidence" value="ECO:0007669"/>
    <property type="project" value="TreeGrafter"/>
</dbReference>
<dbReference type="GO" id="GO:0007020">
    <property type="term" value="P:microtubule nucleation"/>
    <property type="evidence" value="ECO:0007669"/>
    <property type="project" value="InterPro"/>
</dbReference>
<evidence type="ECO:0000259" key="6">
    <source>
        <dbReference type="Pfam" id="PF04130"/>
    </source>
</evidence>
<dbReference type="Proteomes" id="UP000694846">
    <property type="component" value="Unplaced"/>
</dbReference>
<evidence type="ECO:0000313" key="8">
    <source>
        <dbReference type="Proteomes" id="UP000694846"/>
    </source>
</evidence>
<evidence type="ECO:0000313" key="11">
    <source>
        <dbReference type="RefSeq" id="XP_025414008.1"/>
    </source>
</evidence>
<dbReference type="InterPro" id="IPR007259">
    <property type="entry name" value="GCP"/>
</dbReference>
<dbReference type="Gene3D" id="1.20.120.1900">
    <property type="entry name" value="Gamma-tubulin complex, C-terminal domain"/>
    <property type="match status" value="1"/>
</dbReference>
<dbReference type="GO" id="GO:0051321">
    <property type="term" value="P:meiotic cell cycle"/>
    <property type="evidence" value="ECO:0007669"/>
    <property type="project" value="TreeGrafter"/>
</dbReference>
<comment type="subcellular location">
    <subcellularLocation>
        <location evidence="5">Cytoplasm</location>
        <location evidence="5">Cytoskeleton</location>
        <location evidence="5">Microtubule organizing center</location>
    </subcellularLocation>
</comment>
<dbReference type="PANTHER" id="PTHR19302:SF70">
    <property type="entry name" value="GAMMA-TUBULIN COMPLEX COMPONENT 6"/>
    <property type="match status" value="1"/>
</dbReference>
<sequence>MSTLMSSRNLNILNKDRNIPNIFTSQFNQQDGVLYPLNILEREKNIPNVFNFQRFDDKVSTHSCIYTDNEYPDLFTLNKSYSKQYILKNDLWEKYSNYTSVFSLSDIQHIDCIQNLEINNSDNVKQEKNNSISNDKLLQELSSEKENCIRIDNTEVNKSNTSEKSSISKENTEENISSAYCFWCIVTATNVRDHNIKTYFPQREINSGCIMKDIKLMLINMGTTYFFVDEETHMYKRNGNISINGLTPEMFESATDPILECSNLYKIICNTVTKWKEKSDDSIVKAFIFAMSNIMNDYEQTIYAVSNESMLSLVGRVSNIIPRLQLLANICGMNNPNCIYIQDHEPSGVHLLNKIHNYLFEYRFSCDLFLRMLLYIFQSCCFAYLRILSNWALKGVLNNDESCIFIKLKPDIVDEDNNCRQNWDRFIIDESIEVPMFLDKYKKNILQCGKTINFFNKFNDVNVFLPDLTCCFDAIDTQNIYEQFSMFFKYDSDFQTSSSVKRMSNSYLFETADKLVNPKRNSDIDDIQNDNITNVKETMKLMYSDNENYELFQIPDWTSINNSYEFDKPYGFFLDLNDSLTYNDKPFDVINMIDYVPHSILIPARIQKSVCDKQILDMYFVQENLMGHLYFLSQCFFLMNCQFTSKLRETLFNDIATNRQNPVNIFNSIKLKSIVDEAIQDSFSENWQHGLTLENTFIPRLNGVIEISDIECLDLKYSPEWPMNMILPNKVLLKYKRIFLFANKLEYVSWSLFKARELLNVFKNDTGLQFRKINLFKHWMNQFVSSIQQYYKQIVISTCWTELNESFEKAQNYDDLYSSHKQYMHLMLKRCLMVVGCKDKLILLNKIYIEILVYYQALASGQFYIENSERLHSEFFNMEQSFFRFVKLRETFYNNILKTVHQQTQEKHSVVQLESLITILGPLNSIS</sequence>
<evidence type="ECO:0000256" key="5">
    <source>
        <dbReference type="RuleBase" id="RU363050"/>
    </source>
</evidence>
<accession>A0A8B8FT82</accession>
<evidence type="ECO:0000256" key="3">
    <source>
        <dbReference type="ARBA" id="ARBA00022701"/>
    </source>
</evidence>
<evidence type="ECO:0000259" key="7">
    <source>
        <dbReference type="Pfam" id="PF17681"/>
    </source>
</evidence>
<dbReference type="GO" id="GO:0043015">
    <property type="term" value="F:gamma-tubulin binding"/>
    <property type="evidence" value="ECO:0007669"/>
    <property type="project" value="InterPro"/>
</dbReference>
<dbReference type="RefSeq" id="XP_025414016.1">
    <property type="nucleotide sequence ID" value="XM_025558231.1"/>
</dbReference>
<keyword evidence="4 5" id="KW-0206">Cytoskeleton</keyword>
<dbReference type="GO" id="GO:0031122">
    <property type="term" value="P:cytoplasmic microtubule organization"/>
    <property type="evidence" value="ECO:0007669"/>
    <property type="project" value="TreeGrafter"/>
</dbReference>
<evidence type="ECO:0000256" key="4">
    <source>
        <dbReference type="ARBA" id="ARBA00023212"/>
    </source>
</evidence>
<dbReference type="InterPro" id="IPR042241">
    <property type="entry name" value="GCP_C_sf"/>
</dbReference>
<dbReference type="GO" id="GO:0000922">
    <property type="term" value="C:spindle pole"/>
    <property type="evidence" value="ECO:0007669"/>
    <property type="project" value="InterPro"/>
</dbReference>
<dbReference type="Pfam" id="PF04130">
    <property type="entry name" value="GCP_C_terminal"/>
    <property type="match status" value="1"/>
</dbReference>
<evidence type="ECO:0000313" key="9">
    <source>
        <dbReference type="RefSeq" id="XP_025413992.1"/>
    </source>
</evidence>
<comment type="similarity">
    <text evidence="1 5">Belongs to the TUBGCP family.</text>
</comment>
<proteinExistence type="inferred from homology"/>
<organism evidence="8 9">
    <name type="scientific">Sipha flava</name>
    <name type="common">yellow sugarcane aphid</name>
    <dbReference type="NCBI Taxonomy" id="143950"/>
    <lineage>
        <taxon>Eukaryota</taxon>
        <taxon>Metazoa</taxon>
        <taxon>Ecdysozoa</taxon>
        <taxon>Arthropoda</taxon>
        <taxon>Hexapoda</taxon>
        <taxon>Insecta</taxon>
        <taxon>Pterygota</taxon>
        <taxon>Neoptera</taxon>
        <taxon>Paraneoptera</taxon>
        <taxon>Hemiptera</taxon>
        <taxon>Sternorrhyncha</taxon>
        <taxon>Aphidomorpha</taxon>
        <taxon>Aphidoidea</taxon>
        <taxon>Aphididae</taxon>
        <taxon>Sipha</taxon>
    </lineage>
</organism>
<name>A0A8B8FT82_9HEMI</name>
<dbReference type="RefSeq" id="XP_025414000.1">
    <property type="nucleotide sequence ID" value="XM_025558215.1"/>
</dbReference>
<keyword evidence="8" id="KW-1185">Reference proteome</keyword>
<dbReference type="RefSeq" id="XP_025414008.1">
    <property type="nucleotide sequence ID" value="XM_025558223.1"/>
</dbReference>
<dbReference type="GO" id="GO:0051225">
    <property type="term" value="P:spindle assembly"/>
    <property type="evidence" value="ECO:0007669"/>
    <property type="project" value="TreeGrafter"/>
</dbReference>
<evidence type="ECO:0000313" key="10">
    <source>
        <dbReference type="RefSeq" id="XP_025414000.1"/>
    </source>
</evidence>
<dbReference type="RefSeq" id="XP_025413992.1">
    <property type="nucleotide sequence ID" value="XM_025558207.1"/>
</dbReference>
<dbReference type="GO" id="GO:0051011">
    <property type="term" value="F:microtubule minus-end binding"/>
    <property type="evidence" value="ECO:0007669"/>
    <property type="project" value="TreeGrafter"/>
</dbReference>
<evidence type="ECO:0000256" key="2">
    <source>
        <dbReference type="ARBA" id="ARBA00022490"/>
    </source>
</evidence>
<dbReference type="OrthoDB" id="775571at2759"/>
<dbReference type="GO" id="GO:0005874">
    <property type="term" value="C:microtubule"/>
    <property type="evidence" value="ECO:0007669"/>
    <property type="project" value="UniProtKB-KW"/>
</dbReference>
<dbReference type="GO" id="GO:0000278">
    <property type="term" value="P:mitotic cell cycle"/>
    <property type="evidence" value="ECO:0007669"/>
    <property type="project" value="TreeGrafter"/>
</dbReference>
<feature type="domain" description="Gamma tubulin complex component C-terminal" evidence="6">
    <location>
        <begin position="625"/>
        <end position="918"/>
    </location>
</feature>
<feature type="domain" description="Gamma tubulin complex component protein N-terminal" evidence="7">
    <location>
        <begin position="212"/>
        <end position="473"/>
    </location>
</feature>
<evidence type="ECO:0000256" key="1">
    <source>
        <dbReference type="ARBA" id="ARBA00010337"/>
    </source>
</evidence>
<gene>
    <name evidence="9 10 11 12" type="primary">LOC112686080</name>
</gene>
<dbReference type="PANTHER" id="PTHR19302">
    <property type="entry name" value="GAMMA TUBULIN COMPLEX PROTEIN"/>
    <property type="match status" value="1"/>
</dbReference>
<dbReference type="GeneID" id="112686080"/>
<dbReference type="InterPro" id="IPR040457">
    <property type="entry name" value="GCP_C"/>
</dbReference>
<dbReference type="AlphaFoldDB" id="A0A8B8FT82"/>
<keyword evidence="3 5" id="KW-0493">Microtubule</keyword>
<dbReference type="InterPro" id="IPR041470">
    <property type="entry name" value="GCP_N"/>
</dbReference>
<protein>
    <recommendedName>
        <fullName evidence="5">Gamma-tubulin complex component</fullName>
    </recommendedName>
</protein>
<evidence type="ECO:0000313" key="12">
    <source>
        <dbReference type="RefSeq" id="XP_025414016.1"/>
    </source>
</evidence>
<reference evidence="9 10" key="1">
    <citation type="submission" date="2025-04" db="UniProtKB">
        <authorList>
            <consortium name="RefSeq"/>
        </authorList>
    </citation>
    <scope>IDENTIFICATION</scope>
    <source>
        <tissue evidence="9 10">Whole body</tissue>
    </source>
</reference>
<keyword evidence="2 5" id="KW-0963">Cytoplasm</keyword>
<dbReference type="Pfam" id="PF17681">
    <property type="entry name" value="GCP_N_terminal"/>
    <property type="match status" value="1"/>
</dbReference>